<dbReference type="GO" id="GO:0051539">
    <property type="term" value="F:4 iron, 4 sulfur cluster binding"/>
    <property type="evidence" value="ECO:0007669"/>
    <property type="project" value="UniProtKB-KW"/>
</dbReference>
<dbReference type="PROSITE" id="PS01305">
    <property type="entry name" value="MOAA_NIFB_PQQE"/>
    <property type="match status" value="1"/>
</dbReference>
<evidence type="ECO:0000256" key="6">
    <source>
        <dbReference type="ARBA" id="ARBA00023014"/>
    </source>
</evidence>
<name>B3PH70_CELJU</name>
<keyword evidence="4" id="KW-0479">Metal-binding</keyword>
<keyword evidence="2" id="KW-0004">4Fe-4S</keyword>
<dbReference type="Gene3D" id="3.20.20.70">
    <property type="entry name" value="Aldolase class I"/>
    <property type="match status" value="1"/>
</dbReference>
<dbReference type="KEGG" id="cja:CJA_0267"/>
<keyword evidence="3" id="KW-0949">S-adenosyl-L-methionine</keyword>
<dbReference type="Pfam" id="PF04055">
    <property type="entry name" value="Radical_SAM"/>
    <property type="match status" value="1"/>
</dbReference>
<dbReference type="SUPFAM" id="SSF102114">
    <property type="entry name" value="Radical SAM enzymes"/>
    <property type="match status" value="1"/>
</dbReference>
<dbReference type="STRING" id="498211.CJA_0267"/>
<dbReference type="OrthoDB" id="9782387at2"/>
<dbReference type="SFLD" id="SFLDG01067">
    <property type="entry name" value="SPASM/twitch_domain_containing"/>
    <property type="match status" value="1"/>
</dbReference>
<dbReference type="SFLD" id="SFLDS00029">
    <property type="entry name" value="Radical_SAM"/>
    <property type="match status" value="1"/>
</dbReference>
<dbReference type="SFLD" id="SFLDG01072">
    <property type="entry name" value="dehydrogenase_like"/>
    <property type="match status" value="1"/>
</dbReference>
<dbReference type="InterPro" id="IPR000385">
    <property type="entry name" value="MoaA_NifB_PqqE_Fe-S-bd_CS"/>
</dbReference>
<dbReference type="GO" id="GO:0046872">
    <property type="term" value="F:metal ion binding"/>
    <property type="evidence" value="ECO:0007669"/>
    <property type="project" value="UniProtKB-KW"/>
</dbReference>
<comment type="cofactor">
    <cofactor evidence="1">
        <name>[4Fe-4S] cluster</name>
        <dbReference type="ChEBI" id="CHEBI:49883"/>
    </cofactor>
</comment>
<dbReference type="AlphaFoldDB" id="B3PH70"/>
<dbReference type="RefSeq" id="WP_012485949.1">
    <property type="nucleotide sequence ID" value="NC_010995.1"/>
</dbReference>
<evidence type="ECO:0000256" key="2">
    <source>
        <dbReference type="ARBA" id="ARBA00022485"/>
    </source>
</evidence>
<dbReference type="InterPro" id="IPR013785">
    <property type="entry name" value="Aldolase_TIM"/>
</dbReference>
<evidence type="ECO:0000259" key="7">
    <source>
        <dbReference type="Pfam" id="PF04055"/>
    </source>
</evidence>
<dbReference type="InterPro" id="IPR023867">
    <property type="entry name" value="Sulphatase_maturase_rSAM"/>
</dbReference>
<feature type="domain" description="Radical SAM core" evidence="7">
    <location>
        <begin position="24"/>
        <end position="176"/>
    </location>
</feature>
<dbReference type="CDD" id="cd01335">
    <property type="entry name" value="Radical_SAM"/>
    <property type="match status" value="1"/>
</dbReference>
<dbReference type="SFLD" id="SFLDG01386">
    <property type="entry name" value="main_SPASM_domain-containing"/>
    <property type="match status" value="1"/>
</dbReference>
<organism evidence="8 9">
    <name type="scientific">Cellvibrio japonicus (strain Ueda107)</name>
    <name type="common">Pseudomonas fluorescens subsp. cellulosa</name>
    <dbReference type="NCBI Taxonomy" id="498211"/>
    <lineage>
        <taxon>Bacteria</taxon>
        <taxon>Pseudomonadati</taxon>
        <taxon>Pseudomonadota</taxon>
        <taxon>Gammaproteobacteria</taxon>
        <taxon>Cellvibrionales</taxon>
        <taxon>Cellvibrionaceae</taxon>
        <taxon>Cellvibrio</taxon>
    </lineage>
</organism>
<reference evidence="8 9" key="1">
    <citation type="journal article" date="2008" name="J. Bacteriol.">
        <title>Insights into plant cell wall degradation from the genome sequence of the soil bacterium Cellvibrio japonicus.</title>
        <authorList>
            <person name="Deboy R.T."/>
            <person name="Mongodin E.F."/>
            <person name="Fouts D.E."/>
            <person name="Tailford L.E."/>
            <person name="Khouri H."/>
            <person name="Emerson J.B."/>
            <person name="Mohamoud Y."/>
            <person name="Watkins K."/>
            <person name="Henrissat B."/>
            <person name="Gilbert H.J."/>
            <person name="Nelson K.E."/>
        </authorList>
    </citation>
    <scope>NUCLEOTIDE SEQUENCE [LARGE SCALE GENOMIC DNA]</scope>
    <source>
        <strain evidence="8 9">Ueda107</strain>
    </source>
</reference>
<proteinExistence type="predicted"/>
<dbReference type="InterPro" id="IPR007197">
    <property type="entry name" value="rSAM"/>
</dbReference>
<accession>B3PH70</accession>
<gene>
    <name evidence="8" type="ordered locus">CJA_0267</name>
</gene>
<dbReference type="PANTHER" id="PTHR43273:SF8">
    <property type="entry name" value="RADICAL SAM DOMAIN PROTEIN"/>
    <property type="match status" value="1"/>
</dbReference>
<evidence type="ECO:0000256" key="5">
    <source>
        <dbReference type="ARBA" id="ARBA00023004"/>
    </source>
</evidence>
<dbReference type="SFLD" id="SFLDG01384">
    <property type="entry name" value="thioether_bond_formation_requi"/>
    <property type="match status" value="1"/>
</dbReference>
<evidence type="ECO:0000256" key="4">
    <source>
        <dbReference type="ARBA" id="ARBA00022723"/>
    </source>
</evidence>
<dbReference type="EMBL" id="CP000934">
    <property type="protein sequence ID" value="ACE85299.1"/>
    <property type="molecule type" value="Genomic_DNA"/>
</dbReference>
<evidence type="ECO:0000256" key="1">
    <source>
        <dbReference type="ARBA" id="ARBA00001966"/>
    </source>
</evidence>
<protein>
    <submittedName>
        <fullName evidence="8">Radical SAM domain protein protein</fullName>
    </submittedName>
</protein>
<evidence type="ECO:0000256" key="3">
    <source>
        <dbReference type="ARBA" id="ARBA00022691"/>
    </source>
</evidence>
<evidence type="ECO:0000313" key="9">
    <source>
        <dbReference type="Proteomes" id="UP000001036"/>
    </source>
</evidence>
<dbReference type="InterPro" id="IPR058240">
    <property type="entry name" value="rSAM_sf"/>
</dbReference>
<dbReference type="eggNOG" id="COG0641">
    <property type="taxonomic scope" value="Bacteria"/>
</dbReference>
<sequence length="413" mass="48194">MHGIIARDLKIQSLNKVQFVLKLISTCNLRCTYCYWFFKEDNTWKESSVSVKAETIEWIIIAIQDAIDELDLKEVDIIFHGGEPLMLKKHVFEQHCNLFREKIQKKCILNFKIQTNAVLVDEEWIDIFSRQNIAVGVSLDGDKDANDEYRIDIHGNGSYEKTVDGIKLLMDASSSNKIIKPALISVINPKFNYEKLLNHFYQLGFETINFLMPNYCHDDIPNDFNMEGITKALKDIFNVWITQDNPLQKPIIFIEKDINFFQRVNFKNYRYSENTRYNAIIAVTTDGLMSVNDNLMCTDWRKMQPSPSIKDTSLKAYLNSLTYITLDEEEGIIPRECSECEYKNICKGGELPHRYSRKKGFDNRSIYCVPLKIYYQYLSRFLVANGYPTNELNHLLAQNPTAKLKNYERIIEI</sequence>
<keyword evidence="5" id="KW-0408">Iron</keyword>
<evidence type="ECO:0000313" key="8">
    <source>
        <dbReference type="EMBL" id="ACE85299.1"/>
    </source>
</evidence>
<dbReference type="PANTHER" id="PTHR43273">
    <property type="entry name" value="ANAEROBIC SULFATASE-MATURATING ENZYME HOMOLOG ASLB-RELATED"/>
    <property type="match status" value="1"/>
</dbReference>
<dbReference type="Proteomes" id="UP000001036">
    <property type="component" value="Chromosome"/>
</dbReference>
<keyword evidence="6" id="KW-0411">Iron-sulfur</keyword>
<dbReference type="GO" id="GO:0016491">
    <property type="term" value="F:oxidoreductase activity"/>
    <property type="evidence" value="ECO:0007669"/>
    <property type="project" value="InterPro"/>
</dbReference>
<keyword evidence="9" id="KW-1185">Reference proteome</keyword>
<dbReference type="HOGENOM" id="CLU_009273_10_2_6"/>